<name>A0A915LQP7_MELJA</name>
<keyword evidence="1" id="KW-1185">Reference proteome</keyword>
<evidence type="ECO:0000313" key="2">
    <source>
        <dbReference type="WBParaSite" id="scaffold14436_cov252.g17464"/>
    </source>
</evidence>
<dbReference type="AlphaFoldDB" id="A0A915LQP7"/>
<dbReference type="Proteomes" id="UP000887561">
    <property type="component" value="Unplaced"/>
</dbReference>
<reference evidence="2" key="1">
    <citation type="submission" date="2022-11" db="UniProtKB">
        <authorList>
            <consortium name="WormBaseParasite"/>
        </authorList>
    </citation>
    <scope>IDENTIFICATION</scope>
</reference>
<organism evidence="1 2">
    <name type="scientific">Meloidogyne javanica</name>
    <name type="common">Root-knot nematode worm</name>
    <dbReference type="NCBI Taxonomy" id="6303"/>
    <lineage>
        <taxon>Eukaryota</taxon>
        <taxon>Metazoa</taxon>
        <taxon>Ecdysozoa</taxon>
        <taxon>Nematoda</taxon>
        <taxon>Chromadorea</taxon>
        <taxon>Rhabditida</taxon>
        <taxon>Tylenchina</taxon>
        <taxon>Tylenchomorpha</taxon>
        <taxon>Tylenchoidea</taxon>
        <taxon>Meloidogynidae</taxon>
        <taxon>Meloidogyninae</taxon>
        <taxon>Meloidogyne</taxon>
        <taxon>Meloidogyne incognita group</taxon>
    </lineage>
</organism>
<dbReference type="WBParaSite" id="scaffold14436_cov252.g17464">
    <property type="protein sequence ID" value="scaffold14436_cov252.g17464"/>
    <property type="gene ID" value="scaffold14436_cov252.g17464"/>
</dbReference>
<proteinExistence type="predicted"/>
<protein>
    <submittedName>
        <fullName evidence="2">Uncharacterized protein</fullName>
    </submittedName>
</protein>
<evidence type="ECO:0000313" key="1">
    <source>
        <dbReference type="Proteomes" id="UP000887561"/>
    </source>
</evidence>
<accession>A0A915LQP7</accession>
<sequence length="105" mass="12491">MDLNIYYADPEAKQEEVVINFLKSLQAWFDDKMKKVQSDLRFNLERNDQTVEVIKNVEDLQGNPRQVSQYPLRLAHVPYFVVITVPEIGDWEVFFQGLNDRLRQF</sequence>